<dbReference type="InterPro" id="IPR043128">
    <property type="entry name" value="Rev_trsase/Diguanyl_cyclase"/>
</dbReference>
<protein>
    <recommendedName>
        <fullName evidence="1">Reverse transcriptase domain-containing protein</fullName>
    </recommendedName>
</protein>
<evidence type="ECO:0000313" key="2">
    <source>
        <dbReference type="EMBL" id="GBP61478.1"/>
    </source>
</evidence>
<dbReference type="PANTHER" id="PTHR24559:SF444">
    <property type="entry name" value="REVERSE TRANSCRIPTASE DOMAIN-CONTAINING PROTEIN"/>
    <property type="match status" value="1"/>
</dbReference>
<dbReference type="PANTHER" id="PTHR24559">
    <property type="entry name" value="TRANSPOSON TY3-I GAG-POL POLYPROTEIN"/>
    <property type="match status" value="1"/>
</dbReference>
<dbReference type="EMBL" id="BGZK01000815">
    <property type="protein sequence ID" value="GBP61478.1"/>
    <property type="molecule type" value="Genomic_DNA"/>
</dbReference>
<dbReference type="Gene3D" id="3.30.70.270">
    <property type="match status" value="1"/>
</dbReference>
<dbReference type="OrthoDB" id="41323at2759"/>
<feature type="domain" description="Reverse transcriptase" evidence="1">
    <location>
        <begin position="31"/>
        <end position="108"/>
    </location>
</feature>
<keyword evidence="3" id="KW-1185">Reference proteome</keyword>
<organism evidence="2 3">
    <name type="scientific">Eumeta variegata</name>
    <name type="common">Bagworm moth</name>
    <name type="synonym">Eumeta japonica</name>
    <dbReference type="NCBI Taxonomy" id="151549"/>
    <lineage>
        <taxon>Eukaryota</taxon>
        <taxon>Metazoa</taxon>
        <taxon>Ecdysozoa</taxon>
        <taxon>Arthropoda</taxon>
        <taxon>Hexapoda</taxon>
        <taxon>Insecta</taxon>
        <taxon>Pterygota</taxon>
        <taxon>Neoptera</taxon>
        <taxon>Endopterygota</taxon>
        <taxon>Lepidoptera</taxon>
        <taxon>Glossata</taxon>
        <taxon>Ditrysia</taxon>
        <taxon>Tineoidea</taxon>
        <taxon>Psychidae</taxon>
        <taxon>Oiketicinae</taxon>
        <taxon>Eumeta</taxon>
    </lineage>
</organism>
<dbReference type="AlphaFoldDB" id="A0A4C1XDH1"/>
<dbReference type="InterPro" id="IPR000477">
    <property type="entry name" value="RT_dom"/>
</dbReference>
<evidence type="ECO:0000313" key="3">
    <source>
        <dbReference type="Proteomes" id="UP000299102"/>
    </source>
</evidence>
<dbReference type="STRING" id="151549.A0A4C1XDH1"/>
<evidence type="ECO:0000259" key="1">
    <source>
        <dbReference type="Pfam" id="PF00078"/>
    </source>
</evidence>
<dbReference type="InterPro" id="IPR053134">
    <property type="entry name" value="RNA-dir_DNA_polymerase"/>
</dbReference>
<comment type="caution">
    <text evidence="2">The sequence shown here is derived from an EMBL/GenBank/DDBJ whole genome shotgun (WGS) entry which is preliminary data.</text>
</comment>
<dbReference type="SUPFAM" id="SSF56672">
    <property type="entry name" value="DNA/RNA polymerases"/>
    <property type="match status" value="1"/>
</dbReference>
<reference evidence="2 3" key="1">
    <citation type="journal article" date="2019" name="Commun. Biol.">
        <title>The bagworm genome reveals a unique fibroin gene that provides high tensile strength.</title>
        <authorList>
            <person name="Kono N."/>
            <person name="Nakamura H."/>
            <person name="Ohtoshi R."/>
            <person name="Tomita M."/>
            <person name="Numata K."/>
            <person name="Arakawa K."/>
        </authorList>
    </citation>
    <scope>NUCLEOTIDE SEQUENCE [LARGE SCALE GENOMIC DNA]</scope>
</reference>
<accession>A0A4C1XDH1</accession>
<name>A0A4C1XDH1_EUMVA</name>
<proteinExistence type="predicted"/>
<dbReference type="Proteomes" id="UP000299102">
    <property type="component" value="Unassembled WGS sequence"/>
</dbReference>
<dbReference type="Pfam" id="PF00078">
    <property type="entry name" value="RVT_1"/>
    <property type="match status" value="1"/>
</dbReference>
<sequence length="108" mass="12539">MEQGLCRPSKKEPMVITAPRRTEKERRHTSLNRAYQQVNVYEEDVEETAIITPKGLFKFPRMCPGLKNANQTLQRYINQVLIGLDLIFPFIDDVLIASESEKQHSEHL</sequence>
<gene>
    <name evidence="2" type="ORF">EVAR_34714_1</name>
</gene>
<dbReference type="InterPro" id="IPR043502">
    <property type="entry name" value="DNA/RNA_pol_sf"/>
</dbReference>
<dbReference type="GO" id="GO:0071897">
    <property type="term" value="P:DNA biosynthetic process"/>
    <property type="evidence" value="ECO:0007669"/>
    <property type="project" value="UniProtKB-ARBA"/>
</dbReference>